<accession>A0A9P9D8D4</accession>
<reference evidence="3" key="1">
    <citation type="journal article" date="2021" name="Nat. Commun.">
        <title>Genetic determinants of endophytism in the Arabidopsis root mycobiome.</title>
        <authorList>
            <person name="Mesny F."/>
            <person name="Miyauchi S."/>
            <person name="Thiergart T."/>
            <person name="Pickel B."/>
            <person name="Atanasova L."/>
            <person name="Karlsson M."/>
            <person name="Huettel B."/>
            <person name="Barry K.W."/>
            <person name="Haridas S."/>
            <person name="Chen C."/>
            <person name="Bauer D."/>
            <person name="Andreopoulos W."/>
            <person name="Pangilinan J."/>
            <person name="LaButti K."/>
            <person name="Riley R."/>
            <person name="Lipzen A."/>
            <person name="Clum A."/>
            <person name="Drula E."/>
            <person name="Henrissat B."/>
            <person name="Kohler A."/>
            <person name="Grigoriev I.V."/>
            <person name="Martin F.M."/>
            <person name="Hacquard S."/>
        </authorList>
    </citation>
    <scope>NUCLEOTIDE SEQUENCE</scope>
    <source>
        <strain evidence="3">MPI-CAGE-CH-0243</strain>
    </source>
</reference>
<proteinExistence type="predicted"/>
<comment type="caution">
    <text evidence="3">The sequence shown here is derived from an EMBL/GenBank/DDBJ whole genome shotgun (WGS) entry which is preliminary data.</text>
</comment>
<sequence length="221" mass="24383">MVAVVMMTVITTKIMFGVGGFSCSKRLIPLFSSLLFSSLLVAFQSICDVTMYMYYIFKCKFIFPKVLRRVNTLSLSLSLSLAQYHNSLAQHYLATSQPRNFPHSRQAPSSQPSDTPIHHRTHATRPLTQPNTQVSTSKAMSSFQTIRIPGGISKLKPYPPRCFLGLSKRTNHSALTCRHLHSTLASRAGPLDGFRHHIGALHAANSSSCSAAQQQAGDYLS</sequence>
<evidence type="ECO:0000256" key="1">
    <source>
        <dbReference type="SAM" id="MobiDB-lite"/>
    </source>
</evidence>
<keyword evidence="2" id="KW-1133">Transmembrane helix</keyword>
<evidence type="ECO:0000256" key="2">
    <source>
        <dbReference type="SAM" id="Phobius"/>
    </source>
</evidence>
<feature type="region of interest" description="Disordered" evidence="1">
    <location>
        <begin position="99"/>
        <end position="140"/>
    </location>
</feature>
<dbReference type="AlphaFoldDB" id="A0A9P9D8D4"/>
<feature type="transmembrane region" description="Helical" evidence="2">
    <location>
        <begin position="34"/>
        <end position="57"/>
    </location>
</feature>
<keyword evidence="4" id="KW-1185">Reference proteome</keyword>
<evidence type="ECO:0000313" key="4">
    <source>
        <dbReference type="Proteomes" id="UP000700596"/>
    </source>
</evidence>
<dbReference type="EMBL" id="JAGMWT010000017">
    <property type="protein sequence ID" value="KAH7114337.1"/>
    <property type="molecule type" value="Genomic_DNA"/>
</dbReference>
<organism evidence="3 4">
    <name type="scientific">Dendryphion nanum</name>
    <dbReference type="NCBI Taxonomy" id="256645"/>
    <lineage>
        <taxon>Eukaryota</taxon>
        <taxon>Fungi</taxon>
        <taxon>Dikarya</taxon>
        <taxon>Ascomycota</taxon>
        <taxon>Pezizomycotina</taxon>
        <taxon>Dothideomycetes</taxon>
        <taxon>Pleosporomycetidae</taxon>
        <taxon>Pleosporales</taxon>
        <taxon>Torulaceae</taxon>
        <taxon>Dendryphion</taxon>
    </lineage>
</organism>
<keyword evidence="2" id="KW-0812">Transmembrane</keyword>
<protein>
    <submittedName>
        <fullName evidence="3">Uncharacterized protein</fullName>
    </submittedName>
</protein>
<keyword evidence="2" id="KW-0472">Membrane</keyword>
<evidence type="ECO:0000313" key="3">
    <source>
        <dbReference type="EMBL" id="KAH7114337.1"/>
    </source>
</evidence>
<gene>
    <name evidence="3" type="ORF">B0J11DRAFT_133637</name>
</gene>
<name>A0A9P9D8D4_9PLEO</name>
<feature type="compositionally biased region" description="Polar residues" evidence="1">
    <location>
        <begin position="126"/>
        <end position="140"/>
    </location>
</feature>
<dbReference type="Proteomes" id="UP000700596">
    <property type="component" value="Unassembled WGS sequence"/>
</dbReference>